<comment type="subcellular location">
    <subcellularLocation>
        <location evidence="1">Membrane</location>
        <topology evidence="1">Multi-pass membrane protein</topology>
    </subcellularLocation>
</comment>
<keyword evidence="3 6" id="KW-0812">Transmembrane</keyword>
<reference evidence="7 8" key="1">
    <citation type="submission" date="2021-06" db="EMBL/GenBank/DDBJ databases">
        <authorList>
            <person name="Palmer J.M."/>
        </authorList>
    </citation>
    <scope>NUCLEOTIDE SEQUENCE [LARGE SCALE GENOMIC DNA]</scope>
    <source>
        <strain evidence="7 8">AS_MEX2019</strain>
        <tissue evidence="7">Muscle</tissue>
    </source>
</reference>
<organism evidence="7 8">
    <name type="scientific">Ameca splendens</name>
    <dbReference type="NCBI Taxonomy" id="208324"/>
    <lineage>
        <taxon>Eukaryota</taxon>
        <taxon>Metazoa</taxon>
        <taxon>Chordata</taxon>
        <taxon>Craniata</taxon>
        <taxon>Vertebrata</taxon>
        <taxon>Euteleostomi</taxon>
        <taxon>Actinopterygii</taxon>
        <taxon>Neopterygii</taxon>
        <taxon>Teleostei</taxon>
        <taxon>Neoteleostei</taxon>
        <taxon>Acanthomorphata</taxon>
        <taxon>Ovalentaria</taxon>
        <taxon>Atherinomorphae</taxon>
        <taxon>Cyprinodontiformes</taxon>
        <taxon>Goodeidae</taxon>
        <taxon>Ameca</taxon>
    </lineage>
</organism>
<comment type="caution">
    <text evidence="7">The sequence shown here is derived from an EMBL/GenBank/DDBJ whole genome shotgun (WGS) entry which is preliminary data.</text>
</comment>
<dbReference type="InterPro" id="IPR018499">
    <property type="entry name" value="Tetraspanin/Peripherin"/>
</dbReference>
<keyword evidence="8" id="KW-1185">Reference proteome</keyword>
<evidence type="ECO:0000256" key="3">
    <source>
        <dbReference type="ARBA" id="ARBA00022692"/>
    </source>
</evidence>
<evidence type="ECO:0000313" key="7">
    <source>
        <dbReference type="EMBL" id="MEQ2300684.1"/>
    </source>
</evidence>
<sequence>MISIGVIIMVLGFLGCCGAYRENRCLLLLFFILLFLIFVLLLAAGILAAVEGDKVKGFVEEKLKGLTPISNQPQNVIEDMEKLQREVYNFTTLCKPRLPSDYFIHSCFYTYIYHGNF</sequence>
<dbReference type="PROSITE" id="PS00421">
    <property type="entry name" value="TM4_1"/>
    <property type="match status" value="1"/>
</dbReference>
<feature type="transmembrane region" description="Helical" evidence="6">
    <location>
        <begin position="28"/>
        <end position="50"/>
    </location>
</feature>
<comment type="similarity">
    <text evidence="2">Belongs to the tetraspanin (TM4SF) family.</text>
</comment>
<gene>
    <name evidence="7" type="ORF">AMECASPLE_028285</name>
</gene>
<proteinExistence type="inferred from homology"/>
<accession>A0ABV0Z3C7</accession>
<dbReference type="PANTHER" id="PTHR19282">
    <property type="entry name" value="TETRASPANIN"/>
    <property type="match status" value="1"/>
</dbReference>
<dbReference type="PANTHER" id="PTHR19282:SF380">
    <property type="entry name" value="TETRASPANIN-8"/>
    <property type="match status" value="1"/>
</dbReference>
<name>A0ABV0Z3C7_9TELE</name>
<keyword evidence="4 6" id="KW-1133">Transmembrane helix</keyword>
<dbReference type="InterPro" id="IPR018503">
    <property type="entry name" value="Tetraspanin_CS"/>
</dbReference>
<evidence type="ECO:0000256" key="1">
    <source>
        <dbReference type="ARBA" id="ARBA00004141"/>
    </source>
</evidence>
<evidence type="ECO:0000256" key="5">
    <source>
        <dbReference type="ARBA" id="ARBA00023136"/>
    </source>
</evidence>
<evidence type="ECO:0000313" key="8">
    <source>
        <dbReference type="Proteomes" id="UP001469553"/>
    </source>
</evidence>
<keyword evidence="5 6" id="KW-0472">Membrane</keyword>
<dbReference type="Proteomes" id="UP001469553">
    <property type="component" value="Unassembled WGS sequence"/>
</dbReference>
<evidence type="ECO:0000256" key="2">
    <source>
        <dbReference type="ARBA" id="ARBA00006840"/>
    </source>
</evidence>
<dbReference type="Pfam" id="PF00335">
    <property type="entry name" value="Tetraspanin"/>
    <property type="match status" value="1"/>
</dbReference>
<evidence type="ECO:0008006" key="9">
    <source>
        <dbReference type="Google" id="ProtNLM"/>
    </source>
</evidence>
<dbReference type="EMBL" id="JAHRIP010050120">
    <property type="protein sequence ID" value="MEQ2300684.1"/>
    <property type="molecule type" value="Genomic_DNA"/>
</dbReference>
<evidence type="ECO:0000256" key="4">
    <source>
        <dbReference type="ARBA" id="ARBA00022989"/>
    </source>
</evidence>
<evidence type="ECO:0000256" key="6">
    <source>
        <dbReference type="SAM" id="Phobius"/>
    </source>
</evidence>
<protein>
    <recommendedName>
        <fullName evidence="9">Tetraspanin</fullName>
    </recommendedName>
</protein>